<evidence type="ECO:0000259" key="1">
    <source>
        <dbReference type="Pfam" id="PF00326"/>
    </source>
</evidence>
<dbReference type="Pfam" id="PF00326">
    <property type="entry name" value="Peptidase_S9"/>
    <property type="match status" value="1"/>
</dbReference>
<dbReference type="SUPFAM" id="SSF53474">
    <property type="entry name" value="alpha/beta-Hydrolases"/>
    <property type="match status" value="1"/>
</dbReference>
<dbReference type="InterPro" id="IPR011659">
    <property type="entry name" value="WD40"/>
</dbReference>
<accession>A0ABV3P7J6</accession>
<dbReference type="PANTHER" id="PTHR43056:SF5">
    <property type="entry name" value="PEPTIDASE S9 PROLYL OLIGOPEPTIDASE CATALYTIC DOMAIN-CONTAINING PROTEIN"/>
    <property type="match status" value="1"/>
</dbReference>
<sequence>MDSHGAWTSPVQAADVAAAGLRFSGVAVEADGTVWWAEGRPAEGGRVAVLRRAPDVDADSIEEFAPDLDARTRVHEYGGGSWSPVPGGGLVLASATDQRWFHVAAPGAAPRALVPADGVRYADAVPWGDGVLLVAEEQDATGRGGALRRSLVHVPLDGSAVTAGPSELFTGPGFLAAPRVSPDGRRLVWTSWDHPDMPWQRTQLWTAELSSGPDGPRLRDARVLTGEGGRESLVHPGFAPDGTVLVVSDRSGFWNLCEVGEGGDLRALLPEDAEQGFPPWTFGTTSWAALGDGPDDDRVALLHAATGEGVGYRLDVLHRRSGRLDVLDLPFTAYLPAVSAAGGWIGAVAASPELSARVVRTGVDDGAVLTVRTAGPSPDPAYLPVPQFLTVPSEGGRSVHAYRYPPTHPDHAEAGPAPHVLFVHGGPTAQSLAAYSPEVAFFTSRGIGVVDVQYGGSTGYGRAYREALDGNWGIVDVGDCAAVARYLVAEGLAAPGKVGIRGGSAGGFTVLAALTGTDAFSAGTSYYGVADLRALAEDTHDFESRYLDSLVGPLPEAADVYAQRAPLHHVDGLMCPVLLLQGADDPVVPRQQAEVFADALHRKGLPHALVVFPGEQHGFRRAENVIASLEAELSFYGQVWGFDPPGIPRLSLR</sequence>
<gene>
    <name evidence="2" type="ORF">AB1207_12060</name>
</gene>
<proteinExistence type="predicted"/>
<evidence type="ECO:0000313" key="2">
    <source>
        <dbReference type="EMBL" id="MEW9265487.1"/>
    </source>
</evidence>
<dbReference type="EMBL" id="JBFNQN010000007">
    <property type="protein sequence ID" value="MEW9265487.1"/>
    <property type="molecule type" value="Genomic_DNA"/>
</dbReference>
<comment type="caution">
    <text evidence="2">The sequence shown here is derived from an EMBL/GenBank/DDBJ whole genome shotgun (WGS) entry which is preliminary data.</text>
</comment>
<organism evidence="2 3">
    <name type="scientific">Kineococcus endophyticus</name>
    <dbReference type="NCBI Taxonomy" id="1181883"/>
    <lineage>
        <taxon>Bacteria</taxon>
        <taxon>Bacillati</taxon>
        <taxon>Actinomycetota</taxon>
        <taxon>Actinomycetes</taxon>
        <taxon>Kineosporiales</taxon>
        <taxon>Kineosporiaceae</taxon>
        <taxon>Kineococcus</taxon>
    </lineage>
</organism>
<evidence type="ECO:0000313" key="3">
    <source>
        <dbReference type="Proteomes" id="UP001555826"/>
    </source>
</evidence>
<dbReference type="Pfam" id="PF07676">
    <property type="entry name" value="PD40"/>
    <property type="match status" value="1"/>
</dbReference>
<protein>
    <submittedName>
        <fullName evidence="2">Prolyl oligopeptidase family serine peptidase</fullName>
    </submittedName>
</protein>
<dbReference type="InterPro" id="IPR011042">
    <property type="entry name" value="6-blade_b-propeller_TolB-like"/>
</dbReference>
<feature type="domain" description="Peptidase S9 prolyl oligopeptidase catalytic" evidence="1">
    <location>
        <begin position="435"/>
        <end position="640"/>
    </location>
</feature>
<dbReference type="InterPro" id="IPR029058">
    <property type="entry name" value="AB_hydrolase_fold"/>
</dbReference>
<dbReference type="InterPro" id="IPR050585">
    <property type="entry name" value="Xaa-Pro_dipeptidyl-ppase/CocE"/>
</dbReference>
<name>A0ABV3P7J6_9ACTN</name>
<reference evidence="2 3" key="1">
    <citation type="submission" date="2024-07" db="EMBL/GenBank/DDBJ databases">
        <authorList>
            <person name="Thanompreechachai J."/>
            <person name="Duangmal K."/>
        </authorList>
    </citation>
    <scope>NUCLEOTIDE SEQUENCE [LARGE SCALE GENOMIC DNA]</scope>
    <source>
        <strain evidence="2 3">KCTC 19886</strain>
    </source>
</reference>
<dbReference type="Gene3D" id="2.120.10.30">
    <property type="entry name" value="TolB, C-terminal domain"/>
    <property type="match status" value="1"/>
</dbReference>
<dbReference type="Gene3D" id="3.40.50.1820">
    <property type="entry name" value="alpha/beta hydrolase"/>
    <property type="match status" value="1"/>
</dbReference>
<dbReference type="InterPro" id="IPR001375">
    <property type="entry name" value="Peptidase_S9_cat"/>
</dbReference>
<dbReference type="Proteomes" id="UP001555826">
    <property type="component" value="Unassembled WGS sequence"/>
</dbReference>
<dbReference type="RefSeq" id="WP_367638577.1">
    <property type="nucleotide sequence ID" value="NZ_JBFNQN010000007.1"/>
</dbReference>
<dbReference type="SUPFAM" id="SSF82171">
    <property type="entry name" value="DPP6 N-terminal domain-like"/>
    <property type="match status" value="1"/>
</dbReference>
<dbReference type="PANTHER" id="PTHR43056">
    <property type="entry name" value="PEPTIDASE S9 PROLYL OLIGOPEPTIDASE"/>
    <property type="match status" value="1"/>
</dbReference>
<keyword evidence="3" id="KW-1185">Reference proteome</keyword>